<evidence type="ECO:0000313" key="6">
    <source>
        <dbReference type="EMBL" id="KAF9461744.1"/>
    </source>
</evidence>
<dbReference type="AlphaFoldDB" id="A0A9P5Y3T4"/>
<evidence type="ECO:0000256" key="3">
    <source>
        <dbReference type="PROSITE-ProRule" id="PRU00267"/>
    </source>
</evidence>
<feature type="region of interest" description="Disordered" evidence="4">
    <location>
        <begin position="37"/>
        <end position="90"/>
    </location>
</feature>
<dbReference type="SUPFAM" id="SSF47095">
    <property type="entry name" value="HMG-box"/>
    <property type="match status" value="1"/>
</dbReference>
<organism evidence="6 7">
    <name type="scientific">Collybia nuda</name>
    <dbReference type="NCBI Taxonomy" id="64659"/>
    <lineage>
        <taxon>Eukaryota</taxon>
        <taxon>Fungi</taxon>
        <taxon>Dikarya</taxon>
        <taxon>Basidiomycota</taxon>
        <taxon>Agaricomycotina</taxon>
        <taxon>Agaricomycetes</taxon>
        <taxon>Agaricomycetidae</taxon>
        <taxon>Agaricales</taxon>
        <taxon>Tricholomatineae</taxon>
        <taxon>Clitocybaceae</taxon>
        <taxon>Collybia</taxon>
    </lineage>
</organism>
<reference evidence="6" key="1">
    <citation type="submission" date="2020-11" db="EMBL/GenBank/DDBJ databases">
        <authorList>
            <consortium name="DOE Joint Genome Institute"/>
            <person name="Ahrendt S."/>
            <person name="Riley R."/>
            <person name="Andreopoulos W."/>
            <person name="Labutti K."/>
            <person name="Pangilinan J."/>
            <person name="Ruiz-Duenas F.J."/>
            <person name="Barrasa J.M."/>
            <person name="Sanchez-Garcia M."/>
            <person name="Camarero S."/>
            <person name="Miyauchi S."/>
            <person name="Serrano A."/>
            <person name="Linde D."/>
            <person name="Babiker R."/>
            <person name="Drula E."/>
            <person name="Ayuso-Fernandez I."/>
            <person name="Pacheco R."/>
            <person name="Padilla G."/>
            <person name="Ferreira P."/>
            <person name="Barriuso J."/>
            <person name="Kellner H."/>
            <person name="Castanera R."/>
            <person name="Alfaro M."/>
            <person name="Ramirez L."/>
            <person name="Pisabarro A.G."/>
            <person name="Kuo A."/>
            <person name="Tritt A."/>
            <person name="Lipzen A."/>
            <person name="He G."/>
            <person name="Yan M."/>
            <person name="Ng V."/>
            <person name="Cullen D."/>
            <person name="Martin F."/>
            <person name="Rosso M.-N."/>
            <person name="Henrissat B."/>
            <person name="Hibbett D."/>
            <person name="Martinez A.T."/>
            <person name="Grigoriev I.V."/>
        </authorList>
    </citation>
    <scope>NUCLEOTIDE SEQUENCE</scope>
    <source>
        <strain evidence="6">CBS 247.69</strain>
    </source>
</reference>
<dbReference type="OrthoDB" id="6247875at2759"/>
<feature type="compositionally biased region" description="Low complexity" evidence="4">
    <location>
        <begin position="485"/>
        <end position="522"/>
    </location>
</feature>
<dbReference type="InterPro" id="IPR036910">
    <property type="entry name" value="HMG_box_dom_sf"/>
</dbReference>
<comment type="caution">
    <text evidence="6">The sequence shown here is derived from an EMBL/GenBank/DDBJ whole genome shotgun (WGS) entry which is preliminary data.</text>
</comment>
<feature type="compositionally biased region" description="Low complexity" evidence="4">
    <location>
        <begin position="314"/>
        <end position="323"/>
    </location>
</feature>
<keyword evidence="2 3" id="KW-0539">Nucleus</keyword>
<feature type="domain" description="HMG box" evidence="5">
    <location>
        <begin position="90"/>
        <end position="159"/>
    </location>
</feature>
<dbReference type="SMART" id="SM00398">
    <property type="entry name" value="HMG"/>
    <property type="match status" value="1"/>
</dbReference>
<feature type="compositionally biased region" description="Basic residues" evidence="4">
    <location>
        <begin position="75"/>
        <end position="86"/>
    </location>
</feature>
<feature type="region of interest" description="Disordered" evidence="4">
    <location>
        <begin position="255"/>
        <end position="284"/>
    </location>
</feature>
<feature type="compositionally biased region" description="Low complexity" evidence="4">
    <location>
        <begin position="270"/>
        <end position="280"/>
    </location>
</feature>
<dbReference type="Gene3D" id="1.10.30.10">
    <property type="entry name" value="High mobility group box domain"/>
    <property type="match status" value="1"/>
</dbReference>
<dbReference type="PANTHER" id="PTHR45789">
    <property type="entry name" value="FI18025P1"/>
    <property type="match status" value="1"/>
</dbReference>
<proteinExistence type="predicted"/>
<feature type="region of interest" description="Disordered" evidence="4">
    <location>
        <begin position="215"/>
        <end position="234"/>
    </location>
</feature>
<dbReference type="CDD" id="cd01389">
    <property type="entry name" value="HMG-box_ROX1-like"/>
    <property type="match status" value="1"/>
</dbReference>
<feature type="region of interest" description="Disordered" evidence="4">
    <location>
        <begin position="300"/>
        <end position="337"/>
    </location>
</feature>
<evidence type="ECO:0000259" key="5">
    <source>
        <dbReference type="PROSITE" id="PS50118"/>
    </source>
</evidence>
<dbReference type="Pfam" id="PF00505">
    <property type="entry name" value="HMG_box"/>
    <property type="match status" value="1"/>
</dbReference>
<dbReference type="PROSITE" id="PS50118">
    <property type="entry name" value="HMG_BOX_2"/>
    <property type="match status" value="1"/>
</dbReference>
<evidence type="ECO:0000256" key="4">
    <source>
        <dbReference type="SAM" id="MobiDB-lite"/>
    </source>
</evidence>
<evidence type="ECO:0000256" key="1">
    <source>
        <dbReference type="ARBA" id="ARBA00023125"/>
    </source>
</evidence>
<dbReference type="Proteomes" id="UP000807353">
    <property type="component" value="Unassembled WGS sequence"/>
</dbReference>
<protein>
    <recommendedName>
        <fullName evidence="5">HMG box domain-containing protein</fullName>
    </recommendedName>
</protein>
<dbReference type="InterPro" id="IPR009071">
    <property type="entry name" value="HMG_box_dom"/>
</dbReference>
<feature type="region of interest" description="Disordered" evidence="4">
    <location>
        <begin position="161"/>
        <end position="181"/>
    </location>
</feature>
<evidence type="ECO:0000256" key="2">
    <source>
        <dbReference type="ARBA" id="ARBA00023242"/>
    </source>
</evidence>
<name>A0A9P5Y3T4_9AGAR</name>
<dbReference type="GO" id="GO:0005634">
    <property type="term" value="C:nucleus"/>
    <property type="evidence" value="ECO:0007669"/>
    <property type="project" value="UniProtKB-UniRule"/>
</dbReference>
<gene>
    <name evidence="6" type="ORF">BDZ94DRAFT_1310371</name>
</gene>
<dbReference type="GO" id="GO:0000978">
    <property type="term" value="F:RNA polymerase II cis-regulatory region sequence-specific DNA binding"/>
    <property type="evidence" value="ECO:0007669"/>
    <property type="project" value="TreeGrafter"/>
</dbReference>
<dbReference type="InterPro" id="IPR051356">
    <property type="entry name" value="SOX/SOX-like_TF"/>
</dbReference>
<feature type="DNA-binding region" description="HMG box" evidence="3">
    <location>
        <begin position="90"/>
        <end position="159"/>
    </location>
</feature>
<feature type="compositionally biased region" description="Low complexity" evidence="4">
    <location>
        <begin position="38"/>
        <end position="53"/>
    </location>
</feature>
<dbReference type="PANTHER" id="PTHR45789:SF2">
    <property type="entry name" value="FI18025P1"/>
    <property type="match status" value="1"/>
</dbReference>
<feature type="compositionally biased region" description="Basic residues" evidence="4">
    <location>
        <begin position="161"/>
        <end position="171"/>
    </location>
</feature>
<feature type="compositionally biased region" description="Basic and acidic residues" evidence="4">
    <location>
        <begin position="172"/>
        <end position="181"/>
    </location>
</feature>
<sequence length="666" mass="71412">MPAVRLSRRRRSSLALSLQPVKAGIYGTARPVTFAPNVTPVSYVDPDSPSSSTPDPPSPSSAIFPPSQTPAPPPTRRRVPPGKRRSLGYIPRPPNAFMLFRADFVRQKHVPGSIETNHGSLSKIIGNCWRSLPLDEKKVWEVKAKHAKAEHKARYPNYRFKPIHGKHKDKKKDKPVSTLEDERRCEEVAQLLLEGKKGDELAAAVRHLDLRLQRSDAGLGGDGDGEDDSPVYGNGHAHGNGFGFGYAYGHRRSSSVPLPNDYYPHYPNPQTQTQTQTQTQPSFTHQPNILIPSVPFFSSRPSTPISTLARHHQQQQQQQQQQQRVMLGQRRASSAQPALMHRSWTMPTPLSLTRDDSPLPDVDTSLFEPSFLGAATDGSGFAFPVHPSSGPGSSSGMGMGMAMNFDDFGSRVSPGQQVRRMELGPLEGISPHDSVGACVDPHGVSHLSSQAQGQGQGQGMYGSPYTSTTNSPDLNQFGWMSLDPTSSTTTNTNTNTSQTASQTSSSNPSTTYTGSPTSSTGSLPHAHAHGQLELHAPQPHPASAPTMVPGPGVRGRGEEGEGSFRAIWKEFTGASFSAPSGDYTMGHHGLGLGLNVDSDSSSDLGFGIGMGGGAGLGLDFSQQHQQQQGGEMGYGFGGMWGGGGECQHEHEFGQGYYGVGVGVMQE</sequence>
<keyword evidence="7" id="KW-1185">Reference proteome</keyword>
<keyword evidence="1 3" id="KW-0238">DNA-binding</keyword>
<evidence type="ECO:0000313" key="7">
    <source>
        <dbReference type="Proteomes" id="UP000807353"/>
    </source>
</evidence>
<feature type="region of interest" description="Disordered" evidence="4">
    <location>
        <begin position="432"/>
        <end position="560"/>
    </location>
</feature>
<accession>A0A9P5Y3T4</accession>
<feature type="compositionally biased region" description="Polar residues" evidence="4">
    <location>
        <begin position="464"/>
        <end position="474"/>
    </location>
</feature>
<dbReference type="EMBL" id="MU150280">
    <property type="protein sequence ID" value="KAF9461744.1"/>
    <property type="molecule type" value="Genomic_DNA"/>
</dbReference>
<dbReference type="GO" id="GO:0000981">
    <property type="term" value="F:DNA-binding transcription factor activity, RNA polymerase II-specific"/>
    <property type="evidence" value="ECO:0007669"/>
    <property type="project" value="TreeGrafter"/>
</dbReference>